<organism evidence="2 3">
    <name type="scientific">Ancylomarina subtilis</name>
    <dbReference type="NCBI Taxonomy" id="1639035"/>
    <lineage>
        <taxon>Bacteria</taxon>
        <taxon>Pseudomonadati</taxon>
        <taxon>Bacteroidota</taxon>
        <taxon>Bacteroidia</taxon>
        <taxon>Marinilabiliales</taxon>
        <taxon>Marinifilaceae</taxon>
        <taxon>Ancylomarina</taxon>
    </lineage>
</organism>
<dbReference type="OrthoDB" id="825516at2"/>
<evidence type="ECO:0000256" key="1">
    <source>
        <dbReference type="SAM" id="Phobius"/>
    </source>
</evidence>
<proteinExistence type="predicted"/>
<evidence type="ECO:0000313" key="3">
    <source>
        <dbReference type="Proteomes" id="UP000293562"/>
    </source>
</evidence>
<name>A0A4Q7VAU5_9BACT</name>
<feature type="transmembrane region" description="Helical" evidence="1">
    <location>
        <begin position="92"/>
        <end position="111"/>
    </location>
</feature>
<comment type="caution">
    <text evidence="2">The sequence shown here is derived from an EMBL/GenBank/DDBJ whole genome shotgun (WGS) entry which is preliminary data.</text>
</comment>
<keyword evidence="3" id="KW-1185">Reference proteome</keyword>
<reference evidence="2 3" key="1">
    <citation type="submission" date="2019-02" db="EMBL/GenBank/DDBJ databases">
        <title>Genomic Encyclopedia of Type Strains, Phase IV (KMG-IV): sequencing the most valuable type-strain genomes for metagenomic binning, comparative biology and taxonomic classification.</title>
        <authorList>
            <person name="Goeker M."/>
        </authorList>
    </citation>
    <scope>NUCLEOTIDE SEQUENCE [LARGE SCALE GENOMIC DNA]</scope>
    <source>
        <strain evidence="2 3">DSM 28825</strain>
    </source>
</reference>
<evidence type="ECO:0008006" key="4">
    <source>
        <dbReference type="Google" id="ProtNLM"/>
    </source>
</evidence>
<feature type="transmembrane region" description="Helical" evidence="1">
    <location>
        <begin position="216"/>
        <end position="238"/>
    </location>
</feature>
<keyword evidence="1" id="KW-1133">Transmembrane helix</keyword>
<protein>
    <recommendedName>
        <fullName evidence="4">Yip1 domain-containing protein</fullName>
    </recommendedName>
</protein>
<evidence type="ECO:0000313" key="2">
    <source>
        <dbReference type="EMBL" id="RZT92463.1"/>
    </source>
</evidence>
<sequence length="240" mass="28554">MKKFIYDILNVKGFLLIILFYTFAFCLQIVNTDFVNNDKVWYEHLAQKEDQKHNDEYDQYIADFEEDLKGIDLPEEDNAYGWDYFLMDSTMVLAPFMIVCLGLATFIFIGFQFVEDFKSIRFSTIFKSSLLAYLVFFIKDIINAIWFLAIKSNYKFEDIKSFNKELSFSVRDWIGNVDKSSWYFDLLKDLNLYLLLYLLLIPFFLKIASTIPYRKLMLSMFIPILCGFVLYESLMIYLTI</sequence>
<gene>
    <name evidence="2" type="ORF">EV201_2939</name>
</gene>
<feature type="transmembrane region" description="Helical" evidence="1">
    <location>
        <begin position="12"/>
        <end position="30"/>
    </location>
</feature>
<feature type="transmembrane region" description="Helical" evidence="1">
    <location>
        <begin position="190"/>
        <end position="209"/>
    </location>
</feature>
<accession>A0A4Q7VAU5</accession>
<dbReference type="EMBL" id="SHKN01000003">
    <property type="protein sequence ID" value="RZT92463.1"/>
    <property type="molecule type" value="Genomic_DNA"/>
</dbReference>
<keyword evidence="1" id="KW-0812">Transmembrane</keyword>
<dbReference type="Proteomes" id="UP000293562">
    <property type="component" value="Unassembled WGS sequence"/>
</dbReference>
<keyword evidence="1" id="KW-0472">Membrane</keyword>
<dbReference type="RefSeq" id="WP_130308307.1">
    <property type="nucleotide sequence ID" value="NZ_SHKN01000003.1"/>
</dbReference>
<dbReference type="AlphaFoldDB" id="A0A4Q7VAU5"/>
<feature type="transmembrane region" description="Helical" evidence="1">
    <location>
        <begin position="131"/>
        <end position="150"/>
    </location>
</feature>